<comment type="caution">
    <text evidence="1">The sequence shown here is derived from an EMBL/GenBank/DDBJ whole genome shotgun (WGS) entry which is preliminary data.</text>
</comment>
<dbReference type="EMBL" id="NFFZ01000004">
    <property type="protein sequence ID" value="OTI63234.1"/>
    <property type="molecule type" value="Genomic_DNA"/>
</dbReference>
<gene>
    <name evidence="1" type="ORF">CAZ10_10405</name>
</gene>
<evidence type="ECO:0000313" key="1">
    <source>
        <dbReference type="EMBL" id="OTI63234.1"/>
    </source>
</evidence>
<proteinExistence type="predicted"/>
<dbReference type="AlphaFoldDB" id="A0A241XS39"/>
<accession>A0A241XS39</accession>
<protein>
    <submittedName>
        <fullName evidence="1">Uncharacterized protein</fullName>
    </submittedName>
</protein>
<dbReference type="RefSeq" id="WP_065327460.1">
    <property type="nucleotide sequence ID" value="NZ_NFFZ01000004.1"/>
</dbReference>
<sequence>MFGLPEATVLKEEILERVEDIVDENPVEAALGMCLASLAILHDLYPAKLSATAVKQIKENYPDATDELIADRAMSEEGALIAIRSNVIASQIAMDYSPLSHTKAHFDSDMKLSPESMRKAQHSVSLIFEELEGIGLSPFGAVAMVTTMAVQYGGARGLHGLQMVRPLLENIGQALENLSPEFKKMMDDRALEAVAQQLGISKQAAKNMVKGVRRP</sequence>
<reference evidence="1 2" key="1">
    <citation type="submission" date="2017-05" db="EMBL/GenBank/DDBJ databases">
        <authorList>
            <person name="Song R."/>
            <person name="Chenine A.L."/>
            <person name="Ruprecht R.M."/>
        </authorList>
    </citation>
    <scope>NUCLEOTIDE SEQUENCE [LARGE SCALE GENOMIC DNA]</scope>
    <source>
        <strain evidence="1 2">S567_C10_BS</strain>
    </source>
</reference>
<name>A0A241XS39_PSEAI</name>
<organism evidence="1 2">
    <name type="scientific">Pseudomonas aeruginosa</name>
    <dbReference type="NCBI Taxonomy" id="287"/>
    <lineage>
        <taxon>Bacteria</taxon>
        <taxon>Pseudomonadati</taxon>
        <taxon>Pseudomonadota</taxon>
        <taxon>Gammaproteobacteria</taxon>
        <taxon>Pseudomonadales</taxon>
        <taxon>Pseudomonadaceae</taxon>
        <taxon>Pseudomonas</taxon>
    </lineage>
</organism>
<evidence type="ECO:0000313" key="2">
    <source>
        <dbReference type="Proteomes" id="UP000194857"/>
    </source>
</evidence>
<dbReference type="Proteomes" id="UP000194857">
    <property type="component" value="Unassembled WGS sequence"/>
</dbReference>